<feature type="transmembrane region" description="Helical" evidence="6">
    <location>
        <begin position="446"/>
        <end position="464"/>
    </location>
</feature>
<feature type="transmembrane region" description="Helical" evidence="6">
    <location>
        <begin position="322"/>
        <end position="339"/>
    </location>
</feature>
<dbReference type="PANTHER" id="PTHR43652:SF2">
    <property type="entry name" value="BASIC AMINO ACID ANTIPORTER YFCC-RELATED"/>
    <property type="match status" value="1"/>
</dbReference>
<protein>
    <submittedName>
        <fullName evidence="7">YfcC family protein</fullName>
    </submittedName>
</protein>
<dbReference type="PANTHER" id="PTHR43652">
    <property type="entry name" value="BASIC AMINO ACID ANTIPORTER YFCC-RELATED"/>
    <property type="match status" value="1"/>
</dbReference>
<feature type="transmembrane region" description="Helical" evidence="6">
    <location>
        <begin position="201"/>
        <end position="223"/>
    </location>
</feature>
<reference evidence="8" key="1">
    <citation type="submission" date="2019-01" db="EMBL/GenBank/DDBJ databases">
        <title>Draft genomes of a novel of Sporanaerobacter strains.</title>
        <authorList>
            <person name="Ma S."/>
        </authorList>
    </citation>
    <scope>NUCLEOTIDE SEQUENCE [LARGE SCALE GENOMIC DNA]</scope>
    <source>
        <strain evidence="8">NJN-17</strain>
    </source>
</reference>
<evidence type="ECO:0000256" key="6">
    <source>
        <dbReference type="SAM" id="Phobius"/>
    </source>
</evidence>
<dbReference type="InterPro" id="IPR018385">
    <property type="entry name" value="C4_dicarb_anaerob_car-like"/>
</dbReference>
<evidence type="ECO:0000256" key="3">
    <source>
        <dbReference type="ARBA" id="ARBA00022692"/>
    </source>
</evidence>
<keyword evidence="3 6" id="KW-0812">Transmembrane</keyword>
<dbReference type="AlphaFoldDB" id="A0A410QAJ8"/>
<feature type="transmembrane region" description="Helical" evidence="6">
    <location>
        <begin position="359"/>
        <end position="377"/>
    </location>
</feature>
<sequence length="469" mass="51524">MEHTKIKKKRFEMPHVYIILMSMMLLVIIMSFIVPSGEYVRTVDPVTENTIVDPDSYHTVEKPTPTSPLGFGVAIYNGAMNAASIFFQIIMVCGTLEFLQTTGAFEAGVGKLVNTFSNHISLLPAVILLIFTILGNIGMQDGCLPLYPIAAGIMIRAGYDKVSAVGAGILGEAIGFSGGALNMFTVGISQEILGIPIFSGFSFRLMASTLFYIVTVSYLLWYCKRIRKDPTKSVIADEYINQLSTQKESESLPLTWQRSVALIGLLIAVILQGYGPLKLGWGIAEITSLYVILTFVIVIIFKINPNKACEIYMEGAKNILPAAFVLAFSNAILVLMNNAKIIDTAIHTLVQALEGKEEIGILIILFFAIMAFEFLVSSGTGKAMLIMPILKPIGQIINMSRQLIVVVYQYAEGATQYIWPTSGTLLAALGLCKVRYQDWVKFAWKPILLITLTNIVMVILAYKLQIGPF</sequence>
<proteinExistence type="predicted"/>
<dbReference type="Proteomes" id="UP000287969">
    <property type="component" value="Chromosome"/>
</dbReference>
<gene>
    <name evidence="7" type="ORF">EQM13_05145</name>
</gene>
<dbReference type="GO" id="GO:0005886">
    <property type="term" value="C:plasma membrane"/>
    <property type="evidence" value="ECO:0007669"/>
    <property type="project" value="UniProtKB-SubCell"/>
</dbReference>
<comment type="subcellular location">
    <subcellularLocation>
        <location evidence="1">Cell membrane</location>
        <topology evidence="1">Multi-pass membrane protein</topology>
    </subcellularLocation>
</comment>
<dbReference type="EMBL" id="CP035282">
    <property type="protein sequence ID" value="QAT61013.1"/>
    <property type="molecule type" value="Genomic_DNA"/>
</dbReference>
<keyword evidence="2" id="KW-1003">Cell membrane</keyword>
<keyword evidence="8" id="KW-1185">Reference proteome</keyword>
<keyword evidence="5 6" id="KW-0472">Membrane</keyword>
<dbReference type="KEGG" id="spoa:EQM13_05145"/>
<dbReference type="Pfam" id="PF03606">
    <property type="entry name" value="DcuC"/>
    <property type="match status" value="1"/>
</dbReference>
<feature type="transmembrane region" description="Helical" evidence="6">
    <location>
        <begin position="281"/>
        <end position="301"/>
    </location>
</feature>
<feature type="transmembrane region" description="Helical" evidence="6">
    <location>
        <begin position="120"/>
        <end position="139"/>
    </location>
</feature>
<feature type="transmembrane region" description="Helical" evidence="6">
    <location>
        <begin position="74"/>
        <end position="99"/>
    </location>
</feature>
<evidence type="ECO:0000256" key="2">
    <source>
        <dbReference type="ARBA" id="ARBA00022475"/>
    </source>
</evidence>
<evidence type="ECO:0000256" key="4">
    <source>
        <dbReference type="ARBA" id="ARBA00022989"/>
    </source>
</evidence>
<dbReference type="OrthoDB" id="255482at2"/>
<accession>A0A410QAJ8</accession>
<dbReference type="InterPro" id="IPR051679">
    <property type="entry name" value="DASS-Related_Transporters"/>
</dbReference>
<evidence type="ECO:0000313" key="8">
    <source>
        <dbReference type="Proteomes" id="UP000287969"/>
    </source>
</evidence>
<keyword evidence="4 6" id="KW-1133">Transmembrane helix</keyword>
<feature type="transmembrane region" description="Helical" evidence="6">
    <location>
        <begin position="256"/>
        <end position="275"/>
    </location>
</feature>
<evidence type="ECO:0000313" key="7">
    <source>
        <dbReference type="EMBL" id="QAT61013.1"/>
    </source>
</evidence>
<organism evidence="7 8">
    <name type="scientific">Acidilutibacter cellobiosedens</name>
    <dbReference type="NCBI Taxonomy" id="2507161"/>
    <lineage>
        <taxon>Bacteria</taxon>
        <taxon>Bacillati</taxon>
        <taxon>Bacillota</taxon>
        <taxon>Tissierellia</taxon>
        <taxon>Tissierellales</taxon>
        <taxon>Acidilutibacteraceae</taxon>
        <taxon>Acidilutibacter</taxon>
    </lineage>
</organism>
<dbReference type="RefSeq" id="WP_071140044.1">
    <property type="nucleotide sequence ID" value="NZ_CP035282.1"/>
</dbReference>
<name>A0A410QAJ8_9FIRM</name>
<feature type="transmembrane region" description="Helical" evidence="6">
    <location>
        <begin position="16"/>
        <end position="34"/>
    </location>
</feature>
<evidence type="ECO:0000256" key="1">
    <source>
        <dbReference type="ARBA" id="ARBA00004651"/>
    </source>
</evidence>
<evidence type="ECO:0000256" key="5">
    <source>
        <dbReference type="ARBA" id="ARBA00023136"/>
    </source>
</evidence>